<dbReference type="EMBL" id="JACIUY010000059">
    <property type="protein sequence ID" value="MBB1086373.1"/>
    <property type="molecule type" value="Genomic_DNA"/>
</dbReference>
<protein>
    <submittedName>
        <fullName evidence="1">DUF3168 domain-containing protein</fullName>
    </submittedName>
</protein>
<dbReference type="InterPro" id="IPR053745">
    <property type="entry name" value="Viral_Tail_Comp_sf"/>
</dbReference>
<dbReference type="RefSeq" id="WP_182581246.1">
    <property type="nucleotide sequence ID" value="NZ_JACIUY010000059.1"/>
</dbReference>
<proteinExistence type="predicted"/>
<organism evidence="1 2">
    <name type="scientific">Limosilactobacillus fastidiosus</name>
    <dbReference type="NCBI Taxonomy" id="2759855"/>
    <lineage>
        <taxon>Bacteria</taxon>
        <taxon>Bacillati</taxon>
        <taxon>Bacillota</taxon>
        <taxon>Bacilli</taxon>
        <taxon>Lactobacillales</taxon>
        <taxon>Lactobacillaceae</taxon>
        <taxon>Limosilactobacillus</taxon>
    </lineage>
</organism>
<gene>
    <name evidence="1" type="ORF">H5R63_06210</name>
</gene>
<dbReference type="Proteomes" id="UP000518255">
    <property type="component" value="Unassembled WGS sequence"/>
</dbReference>
<dbReference type="Gene3D" id="3.30.2000.30">
    <property type="match status" value="1"/>
</dbReference>
<evidence type="ECO:0000313" key="2">
    <source>
        <dbReference type="Proteomes" id="UP000518255"/>
    </source>
</evidence>
<dbReference type="AlphaFoldDB" id="A0A7W3YCJ0"/>
<evidence type="ECO:0000313" key="1">
    <source>
        <dbReference type="EMBL" id="MBB1086373.1"/>
    </source>
</evidence>
<reference evidence="1 2" key="1">
    <citation type="submission" date="2020-07" db="EMBL/GenBank/DDBJ databases">
        <title>Description of Limosilactobacillus balticus sp. nov., Limosilactobacillus agrestis sp. nov., Limosilactobacillus albertensis sp. nov., Limosilactobacillus rudii sp. nov., Limosilactobacillus fastidiosus sp. nov., five novel Limosilactobacillus species isolated from the vertebrate gastrointestinal tract, and proposal of 6 subspecies of Limosilactobacillus reuteri adapted to the gastrointestinal tract of specific vertebrate hosts.</title>
        <authorList>
            <person name="Li F."/>
            <person name="Cheng C."/>
            <person name="Zheng J."/>
            <person name="Quevedo R.M."/>
            <person name="Li J."/>
            <person name="Roos S."/>
            <person name="Gaenzle M.G."/>
            <person name="Walter J."/>
        </authorList>
    </citation>
    <scope>NUCLEOTIDE SEQUENCE [LARGE SCALE GENOMIC DNA]</scope>
    <source>
        <strain evidence="1 2">WF-MA3-C</strain>
    </source>
</reference>
<accession>A0A7W3YCJ0</accession>
<comment type="caution">
    <text evidence="1">The sequence shown here is derived from an EMBL/GenBank/DDBJ whole genome shotgun (WGS) entry which is preliminary data.</text>
</comment>
<name>A0A7W3YCJ0_9LACO</name>
<sequence length="132" mass="15230">MDYVPEQELFDQLYVESDQLGFDTYDHLPLRTENAKYPFVVIGDTQQIPINYRTAIGGTFTVTLHIWADGESRYTVSKMMERLARLGEEVVITDHFRFIGRFNQEDRQVITDTSVPDTVLKHGILTLVFNLG</sequence>